<gene>
    <name evidence="1" type="ORF">RhiirC2_849149</name>
</gene>
<dbReference type="AlphaFoldDB" id="A0A2N1NC27"/>
<accession>A0A2N1NC27</accession>
<protein>
    <submittedName>
        <fullName evidence="1">Uncharacterized protein</fullName>
    </submittedName>
</protein>
<dbReference type="VEuPathDB" id="FungiDB:FUN_014488"/>
<dbReference type="EMBL" id="LLXL01000518">
    <property type="protein sequence ID" value="PKK71452.1"/>
    <property type="molecule type" value="Genomic_DNA"/>
</dbReference>
<reference evidence="1 2" key="2">
    <citation type="submission" date="2017-10" db="EMBL/GenBank/DDBJ databases">
        <title>Extensive intraspecific genome diversity in a model arbuscular mycorrhizal fungus.</title>
        <authorList>
            <person name="Chen E.C.H."/>
            <person name="Morin E."/>
            <person name="Baudet D."/>
            <person name="Noel J."/>
            <person name="Ndikumana S."/>
            <person name="Charron P."/>
            <person name="St-Onge C."/>
            <person name="Giorgi J."/>
            <person name="Grigoriev I.V."/>
            <person name="Roux C."/>
            <person name="Martin F.M."/>
            <person name="Corradi N."/>
        </authorList>
    </citation>
    <scope>NUCLEOTIDE SEQUENCE [LARGE SCALE GENOMIC DNA]</scope>
    <source>
        <strain evidence="1 2">C2</strain>
    </source>
</reference>
<dbReference type="Proteomes" id="UP000233469">
    <property type="component" value="Unassembled WGS sequence"/>
</dbReference>
<sequence length="91" mass="10448">MAHGIVVDEKGSWSDHDLQHVSILSCEIVICLDFVLDILNETDEIEGNKRKILRLALDEDEYLIKLWKAIKTDVKQVQVLMALSTEIEIEK</sequence>
<comment type="caution">
    <text evidence="1">The sequence shown here is derived from an EMBL/GenBank/DDBJ whole genome shotgun (WGS) entry which is preliminary data.</text>
</comment>
<proteinExistence type="predicted"/>
<evidence type="ECO:0000313" key="2">
    <source>
        <dbReference type="Proteomes" id="UP000233469"/>
    </source>
</evidence>
<organism evidence="1 2">
    <name type="scientific">Rhizophagus irregularis</name>
    <dbReference type="NCBI Taxonomy" id="588596"/>
    <lineage>
        <taxon>Eukaryota</taxon>
        <taxon>Fungi</taxon>
        <taxon>Fungi incertae sedis</taxon>
        <taxon>Mucoromycota</taxon>
        <taxon>Glomeromycotina</taxon>
        <taxon>Glomeromycetes</taxon>
        <taxon>Glomerales</taxon>
        <taxon>Glomeraceae</taxon>
        <taxon>Rhizophagus</taxon>
    </lineage>
</organism>
<evidence type="ECO:0000313" key="1">
    <source>
        <dbReference type="EMBL" id="PKK71452.1"/>
    </source>
</evidence>
<name>A0A2N1NC27_9GLOM</name>
<reference evidence="1 2" key="1">
    <citation type="submission" date="2016-04" db="EMBL/GenBank/DDBJ databases">
        <title>Genome analyses suggest a sexual origin of heterokaryosis in a supposedly ancient asexual fungus.</title>
        <authorList>
            <person name="Ropars J."/>
            <person name="Sedzielewska K."/>
            <person name="Noel J."/>
            <person name="Charron P."/>
            <person name="Farinelli L."/>
            <person name="Marton T."/>
            <person name="Kruger M."/>
            <person name="Pelin A."/>
            <person name="Brachmann A."/>
            <person name="Corradi N."/>
        </authorList>
    </citation>
    <scope>NUCLEOTIDE SEQUENCE [LARGE SCALE GENOMIC DNA]</scope>
    <source>
        <strain evidence="1 2">C2</strain>
    </source>
</reference>